<dbReference type="SUPFAM" id="SSF81606">
    <property type="entry name" value="PP2C-like"/>
    <property type="match status" value="1"/>
</dbReference>
<dbReference type="KEGG" id="tpla:ElP_20320"/>
<reference evidence="3 4" key="1">
    <citation type="submission" date="2019-02" db="EMBL/GenBank/DDBJ databases">
        <title>Deep-cultivation of Planctomycetes and their phenomic and genomic characterization uncovers novel biology.</title>
        <authorList>
            <person name="Wiegand S."/>
            <person name="Jogler M."/>
            <person name="Boedeker C."/>
            <person name="Pinto D."/>
            <person name="Vollmers J."/>
            <person name="Rivas-Marin E."/>
            <person name="Kohn T."/>
            <person name="Peeters S.H."/>
            <person name="Heuer A."/>
            <person name="Rast P."/>
            <person name="Oberbeckmann S."/>
            <person name="Bunk B."/>
            <person name="Jeske O."/>
            <person name="Meyerdierks A."/>
            <person name="Storesund J.E."/>
            <person name="Kallscheuer N."/>
            <person name="Luecker S."/>
            <person name="Lage O.M."/>
            <person name="Pohl T."/>
            <person name="Merkel B.J."/>
            <person name="Hornburger P."/>
            <person name="Mueller R.-W."/>
            <person name="Bruemmer F."/>
            <person name="Labrenz M."/>
            <person name="Spormann A.M."/>
            <person name="Op den Camp H."/>
            <person name="Overmann J."/>
            <person name="Amann R."/>
            <person name="Jetten M.S.M."/>
            <person name="Mascher T."/>
            <person name="Medema M.H."/>
            <person name="Devos D.P."/>
            <person name="Kaster A.-K."/>
            <person name="Ovreas L."/>
            <person name="Rohde M."/>
            <person name="Galperin M.Y."/>
            <person name="Jogler C."/>
        </authorList>
    </citation>
    <scope>NUCLEOTIDE SEQUENCE [LARGE SCALE GENOMIC DNA]</scope>
    <source>
        <strain evidence="3 4">ElP</strain>
    </source>
</reference>
<proteinExistence type="predicted"/>
<feature type="domain" description="PPM-type phosphatase" evidence="2">
    <location>
        <begin position="20"/>
        <end position="87"/>
    </location>
</feature>
<keyword evidence="1" id="KW-0378">Hydrolase</keyword>
<dbReference type="InterPro" id="IPR052016">
    <property type="entry name" value="Bact_Sigma-Reg"/>
</dbReference>
<dbReference type="PANTHER" id="PTHR43156">
    <property type="entry name" value="STAGE II SPORULATION PROTEIN E-RELATED"/>
    <property type="match status" value="1"/>
</dbReference>
<organism evidence="3 4">
    <name type="scientific">Tautonia plasticadhaerens</name>
    <dbReference type="NCBI Taxonomy" id="2527974"/>
    <lineage>
        <taxon>Bacteria</taxon>
        <taxon>Pseudomonadati</taxon>
        <taxon>Planctomycetota</taxon>
        <taxon>Planctomycetia</taxon>
        <taxon>Isosphaerales</taxon>
        <taxon>Isosphaeraceae</taxon>
        <taxon>Tautonia</taxon>
    </lineage>
</organism>
<dbReference type="AlphaFoldDB" id="A0A518GZY9"/>
<sequence length="88" mass="9775">MGRLLVPHTELIPPTNETPSLLVGTDGIWETRSPDGVEFGKDRLREVIRDHRDAPSQQIADAITAALLDYRGDGHQDDDITFVLVKLV</sequence>
<dbReference type="Proteomes" id="UP000317835">
    <property type="component" value="Chromosome"/>
</dbReference>
<dbReference type="Gene3D" id="3.60.40.10">
    <property type="entry name" value="PPM-type phosphatase domain"/>
    <property type="match status" value="1"/>
</dbReference>
<dbReference type="InterPro" id="IPR036457">
    <property type="entry name" value="PPM-type-like_dom_sf"/>
</dbReference>
<evidence type="ECO:0000256" key="1">
    <source>
        <dbReference type="ARBA" id="ARBA00022801"/>
    </source>
</evidence>
<evidence type="ECO:0000259" key="2">
    <source>
        <dbReference type="Pfam" id="PF07228"/>
    </source>
</evidence>
<dbReference type="Pfam" id="PF07228">
    <property type="entry name" value="SpoIIE"/>
    <property type="match status" value="1"/>
</dbReference>
<dbReference type="GO" id="GO:0016791">
    <property type="term" value="F:phosphatase activity"/>
    <property type="evidence" value="ECO:0007669"/>
    <property type="project" value="TreeGrafter"/>
</dbReference>
<dbReference type="EMBL" id="CP036426">
    <property type="protein sequence ID" value="QDV34149.1"/>
    <property type="molecule type" value="Genomic_DNA"/>
</dbReference>
<accession>A0A518GZY9</accession>
<dbReference type="PANTHER" id="PTHR43156:SF2">
    <property type="entry name" value="STAGE II SPORULATION PROTEIN E"/>
    <property type="match status" value="1"/>
</dbReference>
<dbReference type="InterPro" id="IPR001932">
    <property type="entry name" value="PPM-type_phosphatase-like_dom"/>
</dbReference>
<keyword evidence="4" id="KW-1185">Reference proteome</keyword>
<protein>
    <submittedName>
        <fullName evidence="3">Stage II sporulation protein E (SpoIIE)</fullName>
    </submittedName>
</protein>
<evidence type="ECO:0000313" key="4">
    <source>
        <dbReference type="Proteomes" id="UP000317835"/>
    </source>
</evidence>
<evidence type="ECO:0000313" key="3">
    <source>
        <dbReference type="EMBL" id="QDV34149.1"/>
    </source>
</evidence>
<gene>
    <name evidence="3" type="ORF">ElP_20320</name>
</gene>
<name>A0A518GZY9_9BACT</name>